<comment type="subcellular location">
    <subcellularLocation>
        <location evidence="1">Membrane</location>
        <topology evidence="1">Multi-pass membrane protein</topology>
    </subcellularLocation>
</comment>
<dbReference type="PRINTS" id="PR00176">
    <property type="entry name" value="NANEUSMPORT"/>
</dbReference>
<reference evidence="7 8" key="1">
    <citation type="submission" date="2016-02" db="EMBL/GenBank/DDBJ databases">
        <authorList>
            <consortium name="Pathogen Informatics"/>
        </authorList>
    </citation>
    <scope>NUCLEOTIDE SEQUENCE [LARGE SCALE GENOMIC DNA]</scope>
    <source>
        <strain evidence="7 8">RC20</strain>
    </source>
</reference>
<keyword evidence="5 6" id="KW-0472">Membrane</keyword>
<feature type="transmembrane region" description="Helical" evidence="6">
    <location>
        <begin position="207"/>
        <end position="235"/>
    </location>
</feature>
<dbReference type="InterPro" id="IPR000175">
    <property type="entry name" value="Na/ntran_symport"/>
</dbReference>
<dbReference type="OrthoDB" id="9762833at2"/>
<keyword evidence="4 6" id="KW-1133">Transmembrane helix</keyword>
<evidence type="ECO:0000256" key="4">
    <source>
        <dbReference type="ARBA" id="ARBA00022989"/>
    </source>
</evidence>
<dbReference type="InterPro" id="IPR047218">
    <property type="entry name" value="YocR/YhdH-like"/>
</dbReference>
<feature type="transmembrane region" description="Helical" evidence="6">
    <location>
        <begin position="40"/>
        <end position="62"/>
    </location>
</feature>
<feature type="transmembrane region" description="Helical" evidence="6">
    <location>
        <begin position="421"/>
        <end position="442"/>
    </location>
</feature>
<dbReference type="Pfam" id="PF00209">
    <property type="entry name" value="SNF"/>
    <property type="match status" value="2"/>
</dbReference>
<evidence type="ECO:0000256" key="6">
    <source>
        <dbReference type="SAM" id="Phobius"/>
    </source>
</evidence>
<evidence type="ECO:0000313" key="7">
    <source>
        <dbReference type="EMBL" id="CZE45795.1"/>
    </source>
</evidence>
<feature type="transmembrane region" description="Helical" evidence="6">
    <location>
        <begin position="169"/>
        <end position="187"/>
    </location>
</feature>
<feature type="transmembrane region" description="Helical" evidence="6">
    <location>
        <begin position="379"/>
        <end position="401"/>
    </location>
</feature>
<feature type="transmembrane region" description="Helical" evidence="6">
    <location>
        <begin position="138"/>
        <end position="157"/>
    </location>
</feature>
<name>A0A128EA10_9BACT</name>
<dbReference type="CDD" id="cd10336">
    <property type="entry name" value="SLC6sbd_Tyt1-Like"/>
    <property type="match status" value="1"/>
</dbReference>
<feature type="transmembrane region" description="Helical" evidence="6">
    <location>
        <begin position="83"/>
        <end position="109"/>
    </location>
</feature>
<dbReference type="PANTHER" id="PTHR42948">
    <property type="entry name" value="TRANSPORTER"/>
    <property type="match status" value="1"/>
</dbReference>
<evidence type="ECO:0000256" key="1">
    <source>
        <dbReference type="ARBA" id="ARBA00004141"/>
    </source>
</evidence>
<proteinExistence type="predicted"/>
<evidence type="ECO:0000313" key="8">
    <source>
        <dbReference type="Proteomes" id="UP000069632"/>
    </source>
</evidence>
<evidence type="ECO:0000256" key="2">
    <source>
        <dbReference type="ARBA" id="ARBA00022448"/>
    </source>
</evidence>
<keyword evidence="3 6" id="KW-0812">Transmembrane</keyword>
<feature type="transmembrane region" description="Helical" evidence="6">
    <location>
        <begin position="339"/>
        <end position="359"/>
    </location>
</feature>
<keyword evidence="8" id="KW-1185">Reference proteome</keyword>
<dbReference type="GO" id="GO:0016020">
    <property type="term" value="C:membrane"/>
    <property type="evidence" value="ECO:0007669"/>
    <property type="project" value="UniProtKB-SubCell"/>
</dbReference>
<dbReference type="InterPro" id="IPR037272">
    <property type="entry name" value="SNS_sf"/>
</dbReference>
<keyword evidence="2" id="KW-0813">Transport</keyword>
<dbReference type="RefSeq" id="WP_075531380.1">
    <property type="nucleotide sequence ID" value="NZ_CP053844.1"/>
</dbReference>
<accession>A0A128EA10</accession>
<dbReference type="SUPFAM" id="SSF161070">
    <property type="entry name" value="SNF-like"/>
    <property type="match status" value="1"/>
</dbReference>
<sequence>MSSKFSKIGFILAVAGSAVGLGNAWKFPYMVGENGGSAFVILYLLITLTIGISIFFAEISIGKLSESDPVTAYEGLAKKHKNIWKLAGFASIGALLIISFYMVIIGWIMKYTILLATNLPKNIEESTQVFTSFVSSDILGQIFYFSISFVFCFFVVSRGIKNGIERLNVWMMPALGILLLIMLGFSFTMDGFSKSVEFLFVPDFSKITLRVLLDAIGLSFFTLSLGVCTIIAYSASLPDNTDIVKSSVIIILINVAIALVMGLIVFTFVFEFGSQPSQGPGLVFISLPTLFYQLGILGNVLAVMFFIALIFAGLTSAVSMLEPFASYLIGRHNFSRKKALGVIGVFVYIAGVLSLLSQTKDFGASLTFFGKDFFSILDYTSSNLIMPISGIITSIFVGYFIDKNKVYTLFAPYMSQKLINIWFFMLKFVAPICLIIIMIRQII</sequence>
<gene>
    <name evidence="7" type="ORF">ERS672216_00039</name>
</gene>
<dbReference type="PANTHER" id="PTHR42948:SF1">
    <property type="entry name" value="TRANSPORTER"/>
    <property type="match status" value="1"/>
</dbReference>
<dbReference type="NCBIfam" id="NF037979">
    <property type="entry name" value="Na_transp"/>
    <property type="match status" value="1"/>
</dbReference>
<feature type="transmembrane region" description="Helical" evidence="6">
    <location>
        <begin position="290"/>
        <end position="318"/>
    </location>
</feature>
<evidence type="ECO:0000256" key="5">
    <source>
        <dbReference type="ARBA" id="ARBA00023136"/>
    </source>
</evidence>
<dbReference type="Proteomes" id="UP000069632">
    <property type="component" value="Unassembled WGS sequence"/>
</dbReference>
<evidence type="ECO:0000256" key="3">
    <source>
        <dbReference type="ARBA" id="ARBA00022692"/>
    </source>
</evidence>
<organism evidence="7 8">
    <name type="scientific">Campylobacter geochelonis</name>
    <dbReference type="NCBI Taxonomy" id="1780362"/>
    <lineage>
        <taxon>Bacteria</taxon>
        <taxon>Pseudomonadati</taxon>
        <taxon>Campylobacterota</taxon>
        <taxon>Epsilonproteobacteria</taxon>
        <taxon>Campylobacterales</taxon>
        <taxon>Campylobacteraceae</taxon>
        <taxon>Campylobacter</taxon>
    </lineage>
</organism>
<feature type="transmembrane region" description="Helical" evidence="6">
    <location>
        <begin position="247"/>
        <end position="270"/>
    </location>
</feature>
<dbReference type="AlphaFoldDB" id="A0A128EA10"/>
<protein>
    <submittedName>
        <fullName evidence="7">Sodium-and chloride-dependent transporter</fullName>
    </submittedName>
</protein>
<dbReference type="PROSITE" id="PS50267">
    <property type="entry name" value="NA_NEUROTRAN_SYMP_3"/>
    <property type="match status" value="1"/>
</dbReference>
<dbReference type="EMBL" id="FIZP01000001">
    <property type="protein sequence ID" value="CZE45795.1"/>
    <property type="molecule type" value="Genomic_DNA"/>
</dbReference>